<name>A0ABS5J0T5_9BACT</name>
<keyword evidence="3" id="KW-0732">Signal</keyword>
<dbReference type="SUPFAM" id="SSF48452">
    <property type="entry name" value="TPR-like"/>
    <property type="match status" value="1"/>
</dbReference>
<organism evidence="8 9">
    <name type="scientific">Chitinophaga hostae</name>
    <dbReference type="NCBI Taxonomy" id="2831022"/>
    <lineage>
        <taxon>Bacteria</taxon>
        <taxon>Pseudomonadati</taxon>
        <taxon>Bacteroidota</taxon>
        <taxon>Chitinophagia</taxon>
        <taxon>Chitinophagales</taxon>
        <taxon>Chitinophagaceae</taxon>
        <taxon>Chitinophaga</taxon>
    </lineage>
</organism>
<comment type="similarity">
    <text evidence="2">Belongs to the SusD family.</text>
</comment>
<evidence type="ECO:0000313" key="8">
    <source>
        <dbReference type="EMBL" id="MBS0028172.1"/>
    </source>
</evidence>
<keyword evidence="4" id="KW-0472">Membrane</keyword>
<accession>A0ABS5J0T5</accession>
<dbReference type="RefSeq" id="WP_211973282.1">
    <property type="nucleotide sequence ID" value="NZ_CBFHAM010000003.1"/>
</dbReference>
<gene>
    <name evidence="8" type="ORF">KE626_12715</name>
</gene>
<evidence type="ECO:0000256" key="4">
    <source>
        <dbReference type="ARBA" id="ARBA00023136"/>
    </source>
</evidence>
<dbReference type="EMBL" id="JAGTXB010000005">
    <property type="protein sequence ID" value="MBS0028172.1"/>
    <property type="molecule type" value="Genomic_DNA"/>
</dbReference>
<proteinExistence type="inferred from homology"/>
<dbReference type="InterPro" id="IPR011990">
    <property type="entry name" value="TPR-like_helical_dom_sf"/>
</dbReference>
<keyword evidence="5" id="KW-0998">Cell outer membrane</keyword>
<dbReference type="InterPro" id="IPR012944">
    <property type="entry name" value="SusD_RagB_dom"/>
</dbReference>
<comment type="caution">
    <text evidence="8">The sequence shown here is derived from an EMBL/GenBank/DDBJ whole genome shotgun (WGS) entry which is preliminary data.</text>
</comment>
<evidence type="ECO:0000313" key="9">
    <source>
        <dbReference type="Proteomes" id="UP000676386"/>
    </source>
</evidence>
<comment type="subcellular location">
    <subcellularLocation>
        <location evidence="1">Cell outer membrane</location>
    </subcellularLocation>
</comment>
<evidence type="ECO:0000259" key="7">
    <source>
        <dbReference type="Pfam" id="PF14322"/>
    </source>
</evidence>
<evidence type="ECO:0000256" key="5">
    <source>
        <dbReference type="ARBA" id="ARBA00023237"/>
    </source>
</evidence>
<dbReference type="Pfam" id="PF14322">
    <property type="entry name" value="SusD-like_3"/>
    <property type="match status" value="1"/>
</dbReference>
<reference evidence="8 9" key="1">
    <citation type="submission" date="2021-04" db="EMBL/GenBank/DDBJ databases">
        <title>Chitinophaga sp. nov., isolated from the rhizosphere soil.</title>
        <authorList>
            <person name="He S."/>
        </authorList>
    </citation>
    <scope>NUCLEOTIDE SEQUENCE [LARGE SCALE GENOMIC DNA]</scope>
    <source>
        <strain evidence="8 9">2R12</strain>
    </source>
</reference>
<dbReference type="Gene3D" id="1.25.40.390">
    <property type="match status" value="1"/>
</dbReference>
<sequence>MNTKENIKQRVIYLLVCISLLPLNFACRKYLDIDPPSGSLVATSVYSNRDNATSALNGIYSNFFSSYYFSVQIPTSAVLLSDEATFIQSSYDDLVNNVLNARNIFSSEGWRNLYQVIYQANTFIEQVKASGLDDKFRSTSIAEAKFIRAYAYFHLVNFFGAVPLVLTGNLTISATLPRTDPAIIYKQMIQDLKDAGNNISADINSRSKVTPAAIQALLAKVYLYTGDYANALSYSSKVINSAAFQLEDPDKVFLRTSRETILKSNTSNGVLGTIFNFTIIGFYFRPINNEATYLLRDGLLNSFEQGDKRKSSWTGSVKSSVGTVGSFPYKYKLSNAPANMALAEDYVYLRLAEVYLIRAEAAVKTGDWNLARNDINKIRERAGLPGYTTSLNTEQGLLLAIEHERQVELFSESADRWFDLKRTNRIDAVLGAVKPMWKPYAKYLPVPQAEIEANHNLTQNEGY</sequence>
<dbReference type="Proteomes" id="UP000676386">
    <property type="component" value="Unassembled WGS sequence"/>
</dbReference>
<dbReference type="InterPro" id="IPR033985">
    <property type="entry name" value="SusD-like_N"/>
</dbReference>
<keyword evidence="9" id="KW-1185">Reference proteome</keyword>
<protein>
    <submittedName>
        <fullName evidence="8">RagB/SusD family nutrient uptake outer membrane protein</fullName>
    </submittedName>
</protein>
<evidence type="ECO:0000256" key="3">
    <source>
        <dbReference type="ARBA" id="ARBA00022729"/>
    </source>
</evidence>
<feature type="domain" description="SusD-like N-terminal" evidence="7">
    <location>
        <begin position="30"/>
        <end position="223"/>
    </location>
</feature>
<evidence type="ECO:0000256" key="2">
    <source>
        <dbReference type="ARBA" id="ARBA00006275"/>
    </source>
</evidence>
<evidence type="ECO:0000259" key="6">
    <source>
        <dbReference type="Pfam" id="PF07980"/>
    </source>
</evidence>
<feature type="domain" description="RagB/SusD" evidence="6">
    <location>
        <begin position="338"/>
        <end position="463"/>
    </location>
</feature>
<evidence type="ECO:0000256" key="1">
    <source>
        <dbReference type="ARBA" id="ARBA00004442"/>
    </source>
</evidence>
<dbReference type="Pfam" id="PF07980">
    <property type="entry name" value="SusD_RagB"/>
    <property type="match status" value="1"/>
</dbReference>
<dbReference type="CDD" id="cd08977">
    <property type="entry name" value="SusD"/>
    <property type="match status" value="1"/>
</dbReference>